<evidence type="ECO:0000259" key="1">
    <source>
        <dbReference type="Pfam" id="PF25428"/>
    </source>
</evidence>
<evidence type="ECO:0000313" key="3">
    <source>
        <dbReference type="Proteomes" id="UP000306102"/>
    </source>
</evidence>
<comment type="caution">
    <text evidence="2">The sequence shown here is derived from an EMBL/GenBank/DDBJ whole genome shotgun (WGS) entry which is preliminary data.</text>
</comment>
<sequence>MKVAPKLIFLFKDADGFGTSISDSLQPNPNSTTLRRLEDSFQLSLERYGIRDRKASGNIVHFVTLLLMQNYEPPVLVCAISEVLASINGESSSIVPTVVLPIIVATPNLKLERKYSTRSDKVSLYGVQIGPETDITRDMVAKTQKPPSSLQIHHEPLACFLQLVRVLKLPTFVLIGQSGQHKFEKDLGEELEMIYQIGELLTSISSLCFLRERITWNPTKTSKEVEEPWRALVPLTFLADLKKSTMLKRKSLYLL</sequence>
<dbReference type="Proteomes" id="UP000306102">
    <property type="component" value="Unassembled WGS sequence"/>
</dbReference>
<gene>
    <name evidence="2" type="ORF">TEA_016865</name>
</gene>
<proteinExistence type="predicted"/>
<keyword evidence="3" id="KW-1185">Reference proteome</keyword>
<dbReference type="PANTHER" id="PTHR37221">
    <property type="entry name" value="OS02G0582400 PROTEIN"/>
    <property type="match status" value="1"/>
</dbReference>
<protein>
    <recommendedName>
        <fullName evidence="1">DUF7894 domain-containing protein</fullName>
    </recommendedName>
</protein>
<dbReference type="InterPro" id="IPR057216">
    <property type="entry name" value="DUF7894"/>
</dbReference>
<dbReference type="AlphaFoldDB" id="A0A4S4D0T0"/>
<dbReference type="Pfam" id="PF25428">
    <property type="entry name" value="DUF7894"/>
    <property type="match status" value="1"/>
</dbReference>
<organism evidence="2 3">
    <name type="scientific">Camellia sinensis var. sinensis</name>
    <name type="common">China tea</name>
    <dbReference type="NCBI Taxonomy" id="542762"/>
    <lineage>
        <taxon>Eukaryota</taxon>
        <taxon>Viridiplantae</taxon>
        <taxon>Streptophyta</taxon>
        <taxon>Embryophyta</taxon>
        <taxon>Tracheophyta</taxon>
        <taxon>Spermatophyta</taxon>
        <taxon>Magnoliopsida</taxon>
        <taxon>eudicotyledons</taxon>
        <taxon>Gunneridae</taxon>
        <taxon>Pentapetalae</taxon>
        <taxon>asterids</taxon>
        <taxon>Ericales</taxon>
        <taxon>Theaceae</taxon>
        <taxon>Camellia</taxon>
    </lineage>
</organism>
<dbReference type="EMBL" id="SDRB02013284">
    <property type="protein sequence ID" value="THF95323.1"/>
    <property type="molecule type" value="Genomic_DNA"/>
</dbReference>
<accession>A0A4S4D0T0</accession>
<dbReference type="PANTHER" id="PTHR37221:SF1">
    <property type="entry name" value="OS02G0582400 PROTEIN"/>
    <property type="match status" value="1"/>
</dbReference>
<reference evidence="2 3" key="1">
    <citation type="journal article" date="2018" name="Proc. Natl. Acad. Sci. U.S.A.">
        <title>Draft genome sequence of Camellia sinensis var. sinensis provides insights into the evolution of the tea genome and tea quality.</title>
        <authorList>
            <person name="Wei C."/>
            <person name="Yang H."/>
            <person name="Wang S."/>
            <person name="Zhao J."/>
            <person name="Liu C."/>
            <person name="Gao L."/>
            <person name="Xia E."/>
            <person name="Lu Y."/>
            <person name="Tai Y."/>
            <person name="She G."/>
            <person name="Sun J."/>
            <person name="Cao H."/>
            <person name="Tong W."/>
            <person name="Gao Q."/>
            <person name="Li Y."/>
            <person name="Deng W."/>
            <person name="Jiang X."/>
            <person name="Wang W."/>
            <person name="Chen Q."/>
            <person name="Zhang S."/>
            <person name="Li H."/>
            <person name="Wu J."/>
            <person name="Wang P."/>
            <person name="Li P."/>
            <person name="Shi C."/>
            <person name="Zheng F."/>
            <person name="Jian J."/>
            <person name="Huang B."/>
            <person name="Shan D."/>
            <person name="Shi M."/>
            <person name="Fang C."/>
            <person name="Yue Y."/>
            <person name="Li F."/>
            <person name="Li D."/>
            <person name="Wei S."/>
            <person name="Han B."/>
            <person name="Jiang C."/>
            <person name="Yin Y."/>
            <person name="Xia T."/>
            <person name="Zhang Z."/>
            <person name="Bennetzen J.L."/>
            <person name="Zhao S."/>
            <person name="Wan X."/>
        </authorList>
    </citation>
    <scope>NUCLEOTIDE SEQUENCE [LARGE SCALE GENOMIC DNA]</scope>
    <source>
        <strain evidence="3">cv. Shuchazao</strain>
        <tissue evidence="2">Leaf</tissue>
    </source>
</reference>
<evidence type="ECO:0000313" key="2">
    <source>
        <dbReference type="EMBL" id="THF95323.1"/>
    </source>
</evidence>
<feature type="domain" description="DUF7894" evidence="1">
    <location>
        <begin position="1"/>
        <end position="232"/>
    </location>
</feature>
<name>A0A4S4D0T0_CAMSN</name>